<dbReference type="InterPro" id="IPR035433">
    <property type="entry name" value="NFU1-like"/>
</dbReference>
<dbReference type="SUPFAM" id="SSF110836">
    <property type="entry name" value="Hypothetical protein SAV1430"/>
    <property type="match status" value="1"/>
</dbReference>
<evidence type="ECO:0000313" key="5">
    <source>
        <dbReference type="Proteomes" id="UP000622580"/>
    </source>
</evidence>
<dbReference type="InterPro" id="IPR036498">
    <property type="entry name" value="Nfu/NifU_N_sf"/>
</dbReference>
<dbReference type="InterPro" id="IPR001075">
    <property type="entry name" value="NIF_FeS_clus_asmbl_NifU_C"/>
</dbReference>
<protein>
    <submittedName>
        <fullName evidence="3">NifU family protein</fullName>
    </submittedName>
</protein>
<dbReference type="GO" id="GO:0016226">
    <property type="term" value="P:iron-sulfur cluster assembly"/>
    <property type="evidence" value="ECO:0007669"/>
    <property type="project" value="InterPro"/>
</dbReference>
<sequence length="192" mass="20769">MFIQTEPTPNPEVLKFLPGQTVLAEGSRDFRSPLEAEASPLASDLFDIDGVDRVFFGNDFVTVGKAPDADWPHLKAPVLAAIMDHFASGRPLFTVAADAESGGHDDETVYDADTAQVVAEIKDLLDTRIRPAVAQDGGDILFNRFEPDTGVVWLHMRGACSGCPSSSATLKAGVENMLKHYVPEVTRVEQTL</sequence>
<dbReference type="InterPro" id="IPR014824">
    <property type="entry name" value="Nfu/NifU_N"/>
</dbReference>
<dbReference type="EMBL" id="JAGSGD010000001">
    <property type="protein sequence ID" value="MBR7617984.1"/>
    <property type="molecule type" value="Genomic_DNA"/>
</dbReference>
<dbReference type="PANTHER" id="PTHR11178:SF1">
    <property type="entry name" value="NFU1 IRON-SULFUR CLUSTER SCAFFOLD HOMOLOG, MITOCHONDRIAL"/>
    <property type="match status" value="1"/>
</dbReference>
<feature type="domain" description="Scaffold protein Nfu/NifU N-terminal" evidence="2">
    <location>
        <begin position="3"/>
        <end position="89"/>
    </location>
</feature>
<reference evidence="3" key="2">
    <citation type="submission" date="2021-04" db="EMBL/GenBank/DDBJ databases">
        <title>Draft genome assembly of strain Phenylobacterium sp. 20VBR1 using MiniION and Illumina platforms.</title>
        <authorList>
            <person name="Thomas F.A."/>
            <person name="Krishnan K.P."/>
            <person name="Sinha R.K."/>
        </authorList>
    </citation>
    <scope>NUCLEOTIDE SEQUENCE</scope>
    <source>
        <strain evidence="3">20VBR1</strain>
    </source>
</reference>
<dbReference type="InterPro" id="IPR034904">
    <property type="entry name" value="FSCA_dom_sf"/>
</dbReference>
<dbReference type="Pfam" id="PF01106">
    <property type="entry name" value="NifU"/>
    <property type="match status" value="1"/>
</dbReference>
<accession>A0A941CY31</accession>
<comment type="similarity">
    <text evidence="1">Belongs to the NifU family.</text>
</comment>
<organism evidence="3 5">
    <name type="scientific">Phenylobacterium glaciei</name>
    <dbReference type="NCBI Taxonomy" id="2803784"/>
    <lineage>
        <taxon>Bacteria</taxon>
        <taxon>Pseudomonadati</taxon>
        <taxon>Pseudomonadota</taxon>
        <taxon>Alphaproteobacteria</taxon>
        <taxon>Caulobacterales</taxon>
        <taxon>Caulobacteraceae</taxon>
        <taxon>Phenylobacterium</taxon>
    </lineage>
</organism>
<dbReference type="Pfam" id="PF08712">
    <property type="entry name" value="Nfu_N"/>
    <property type="match status" value="1"/>
</dbReference>
<dbReference type="GO" id="GO:0005506">
    <property type="term" value="F:iron ion binding"/>
    <property type="evidence" value="ECO:0007669"/>
    <property type="project" value="InterPro"/>
</dbReference>
<dbReference type="PIRSF" id="PIRSF036773">
    <property type="entry name" value="HIRIP5"/>
    <property type="match status" value="1"/>
</dbReference>
<dbReference type="Gene3D" id="3.30.300.130">
    <property type="entry name" value="Fe-S cluster assembly (FSCA)"/>
    <property type="match status" value="1"/>
</dbReference>
<evidence type="ECO:0000313" key="3">
    <source>
        <dbReference type="EMBL" id="MBR7617984.1"/>
    </source>
</evidence>
<dbReference type="AlphaFoldDB" id="A0A941CY31"/>
<gene>
    <name evidence="3" type="ORF">JKL49_01170</name>
    <name evidence="4" type="ORF">JKL49_03335</name>
</gene>
<proteinExistence type="inferred from homology"/>
<dbReference type="RefSeq" id="WP_215337656.1">
    <property type="nucleotide sequence ID" value="NZ_JAGSGD010000001.1"/>
</dbReference>
<evidence type="ECO:0000313" key="4">
    <source>
        <dbReference type="EMBL" id="QQZ50580.1"/>
    </source>
</evidence>
<keyword evidence="5" id="KW-1185">Reference proteome</keyword>
<dbReference type="SUPFAM" id="SSF117916">
    <property type="entry name" value="Fe-S cluster assembly (FSCA) domain-like"/>
    <property type="match status" value="1"/>
</dbReference>
<dbReference type="SMART" id="SM00932">
    <property type="entry name" value="Nfu_N"/>
    <property type="match status" value="1"/>
</dbReference>
<dbReference type="FunFam" id="3.30.300.130:FF:000001">
    <property type="entry name" value="NFU1 iron-sulfur cluster scaffold"/>
    <property type="match status" value="1"/>
</dbReference>
<dbReference type="Proteomes" id="UP000622580">
    <property type="component" value="Unassembled WGS sequence"/>
</dbReference>
<dbReference type="FunFam" id="3.30.1370.70:FF:000001">
    <property type="entry name" value="NifU-like protein 4, mitochondrial"/>
    <property type="match status" value="1"/>
</dbReference>
<name>A0A941CY31_9CAUL</name>
<evidence type="ECO:0000256" key="1">
    <source>
        <dbReference type="ARBA" id="ARBA00006420"/>
    </source>
</evidence>
<dbReference type="Gene3D" id="3.30.1370.70">
    <property type="entry name" value="Scaffold protein Nfu/NifU, N-terminal domain"/>
    <property type="match status" value="1"/>
</dbReference>
<dbReference type="GO" id="GO:0051536">
    <property type="term" value="F:iron-sulfur cluster binding"/>
    <property type="evidence" value="ECO:0007669"/>
    <property type="project" value="InterPro"/>
</dbReference>
<reference evidence="4" key="1">
    <citation type="submission" date="2021-01" db="EMBL/GenBank/DDBJ databases">
        <title>Genome sequence of Phenylobacterium sp. 20VBR1 isolated from a valley glaceir, Ny-Alesund, Svalbard.</title>
        <authorList>
            <person name="Thomas F.A."/>
            <person name="Krishnan K.P."/>
            <person name="Sinha R.K."/>
        </authorList>
    </citation>
    <scope>NUCLEOTIDE SEQUENCE</scope>
    <source>
        <strain evidence="4">20VBR1</strain>
    </source>
</reference>
<evidence type="ECO:0000259" key="2">
    <source>
        <dbReference type="SMART" id="SM00932"/>
    </source>
</evidence>
<dbReference type="PANTHER" id="PTHR11178">
    <property type="entry name" value="IRON-SULFUR CLUSTER SCAFFOLD PROTEIN NFU-RELATED"/>
    <property type="match status" value="1"/>
</dbReference>
<dbReference type="EMBL" id="CP068570">
    <property type="protein sequence ID" value="QQZ50580.1"/>
    <property type="molecule type" value="Genomic_DNA"/>
</dbReference>